<keyword evidence="5 8" id="KW-0812">Transmembrane</keyword>
<evidence type="ECO:0000313" key="10">
    <source>
        <dbReference type="Proteomes" id="UP001500620"/>
    </source>
</evidence>
<evidence type="ECO:0000256" key="1">
    <source>
        <dbReference type="ARBA" id="ARBA00004651"/>
    </source>
</evidence>
<evidence type="ECO:0000256" key="7">
    <source>
        <dbReference type="ARBA" id="ARBA00023136"/>
    </source>
</evidence>
<evidence type="ECO:0000313" key="9">
    <source>
        <dbReference type="EMBL" id="GAA4258344.1"/>
    </source>
</evidence>
<evidence type="ECO:0000256" key="3">
    <source>
        <dbReference type="ARBA" id="ARBA00022448"/>
    </source>
</evidence>
<organism evidence="9 10">
    <name type="scientific">Dactylosporangium darangshiense</name>
    <dbReference type="NCBI Taxonomy" id="579108"/>
    <lineage>
        <taxon>Bacteria</taxon>
        <taxon>Bacillati</taxon>
        <taxon>Actinomycetota</taxon>
        <taxon>Actinomycetes</taxon>
        <taxon>Micromonosporales</taxon>
        <taxon>Micromonosporaceae</taxon>
        <taxon>Dactylosporangium</taxon>
    </lineage>
</organism>
<reference evidence="10" key="1">
    <citation type="journal article" date="2019" name="Int. J. Syst. Evol. Microbiol.">
        <title>The Global Catalogue of Microorganisms (GCM) 10K type strain sequencing project: providing services to taxonomists for standard genome sequencing and annotation.</title>
        <authorList>
            <consortium name="The Broad Institute Genomics Platform"/>
            <consortium name="The Broad Institute Genome Sequencing Center for Infectious Disease"/>
            <person name="Wu L."/>
            <person name="Ma J."/>
        </authorList>
    </citation>
    <scope>NUCLEOTIDE SEQUENCE [LARGE SCALE GENOMIC DNA]</scope>
    <source>
        <strain evidence="10">JCM 17441</strain>
    </source>
</reference>
<keyword evidence="3" id="KW-0813">Transport</keyword>
<feature type="transmembrane region" description="Helical" evidence="8">
    <location>
        <begin position="22"/>
        <end position="55"/>
    </location>
</feature>
<feature type="transmembrane region" description="Helical" evidence="8">
    <location>
        <begin position="67"/>
        <end position="96"/>
    </location>
</feature>
<dbReference type="RefSeq" id="WP_345135267.1">
    <property type="nucleotide sequence ID" value="NZ_BAABAT010000030.1"/>
</dbReference>
<evidence type="ECO:0000256" key="2">
    <source>
        <dbReference type="ARBA" id="ARBA00009773"/>
    </source>
</evidence>
<keyword evidence="10" id="KW-1185">Reference proteome</keyword>
<evidence type="ECO:0000256" key="6">
    <source>
        <dbReference type="ARBA" id="ARBA00022989"/>
    </source>
</evidence>
<keyword evidence="7 8" id="KW-0472">Membrane</keyword>
<dbReference type="EMBL" id="BAABAT010000030">
    <property type="protein sequence ID" value="GAA4258344.1"/>
    <property type="molecule type" value="Genomic_DNA"/>
</dbReference>
<dbReference type="InterPro" id="IPR002549">
    <property type="entry name" value="AI-2E-like"/>
</dbReference>
<comment type="subcellular location">
    <subcellularLocation>
        <location evidence="1">Cell membrane</location>
        <topology evidence="1">Multi-pass membrane protein</topology>
    </subcellularLocation>
</comment>
<gene>
    <name evidence="9" type="ORF">GCM10022255_078670</name>
</gene>
<dbReference type="Pfam" id="PF01594">
    <property type="entry name" value="AI-2E_transport"/>
    <property type="match status" value="1"/>
</dbReference>
<evidence type="ECO:0000256" key="8">
    <source>
        <dbReference type="SAM" id="Phobius"/>
    </source>
</evidence>
<feature type="transmembrane region" description="Helical" evidence="8">
    <location>
        <begin position="202"/>
        <end position="226"/>
    </location>
</feature>
<feature type="transmembrane region" description="Helical" evidence="8">
    <location>
        <begin position="232"/>
        <end position="259"/>
    </location>
</feature>
<sequence length="344" mass="35785">MPDLTGPLGRLGHYGRLGWSTAGLIIGAALLVIAVGVLLPLVLPLLVVAVVGATLQPVVDRLRRRGVPAGVAALVGALAVPLGLIVLIVLFGLAVAEEAPQWTRALEHAGEWLHHQLGADPVKALRQWPGWRSALTGIGTALASTAVVVVQLAVGVLIGGYLLFYVFRDGERCIALIESRVPQRPGLARELVRSAAYQFRRYMFGTTVIAMMDAAVITLGAILLNLPMAGTIAVITFVAAYVPYLGAWISAAFAVAVALGSGGVPAALWMLLIVLITQNILEGILRPTVFGRALGLHPVVVLGVTILGAVIGGLFGVFLAPPVTAIVVSWRKALKSQTASGGTA</sequence>
<comment type="caution">
    <text evidence="9">The sequence shown here is derived from an EMBL/GenBank/DDBJ whole genome shotgun (WGS) entry which is preliminary data.</text>
</comment>
<evidence type="ECO:0000256" key="4">
    <source>
        <dbReference type="ARBA" id="ARBA00022475"/>
    </source>
</evidence>
<keyword evidence="6 8" id="KW-1133">Transmembrane helix</keyword>
<feature type="transmembrane region" description="Helical" evidence="8">
    <location>
        <begin position="305"/>
        <end position="328"/>
    </location>
</feature>
<name>A0ABP8DKP9_9ACTN</name>
<dbReference type="Proteomes" id="UP001500620">
    <property type="component" value="Unassembled WGS sequence"/>
</dbReference>
<comment type="similarity">
    <text evidence="2">Belongs to the autoinducer-2 exporter (AI-2E) (TC 2.A.86) family.</text>
</comment>
<dbReference type="PANTHER" id="PTHR21716">
    <property type="entry name" value="TRANSMEMBRANE PROTEIN"/>
    <property type="match status" value="1"/>
</dbReference>
<accession>A0ABP8DKP9</accession>
<evidence type="ECO:0000256" key="5">
    <source>
        <dbReference type="ARBA" id="ARBA00022692"/>
    </source>
</evidence>
<proteinExistence type="inferred from homology"/>
<dbReference type="PANTHER" id="PTHR21716:SF53">
    <property type="entry name" value="PERMEASE PERM-RELATED"/>
    <property type="match status" value="1"/>
</dbReference>
<feature type="transmembrane region" description="Helical" evidence="8">
    <location>
        <begin position="141"/>
        <end position="167"/>
    </location>
</feature>
<feature type="transmembrane region" description="Helical" evidence="8">
    <location>
        <begin position="266"/>
        <end position="285"/>
    </location>
</feature>
<protein>
    <recommendedName>
        <fullName evidence="11">AI-2E family transporter</fullName>
    </recommendedName>
</protein>
<keyword evidence="4" id="KW-1003">Cell membrane</keyword>
<evidence type="ECO:0008006" key="11">
    <source>
        <dbReference type="Google" id="ProtNLM"/>
    </source>
</evidence>